<proteinExistence type="predicted"/>
<name>A0AAV7EX86_ARIFI</name>
<dbReference type="EMBL" id="JAINDJ010000003">
    <property type="protein sequence ID" value="KAG9452266.1"/>
    <property type="molecule type" value="Genomic_DNA"/>
</dbReference>
<dbReference type="AlphaFoldDB" id="A0AAV7EX86"/>
<dbReference type="Proteomes" id="UP000825729">
    <property type="component" value="Unassembled WGS sequence"/>
</dbReference>
<evidence type="ECO:0000313" key="3">
    <source>
        <dbReference type="Proteomes" id="UP000825729"/>
    </source>
</evidence>
<sequence>MTHSDSQRLCNDPRRAHLGVHGDVPLSFHVSLPGSGPGYASQLPRIIDVHILTVRPATQAVAKEAKHAGPGPPFPLPLMPDGLSETQTREYIWKV</sequence>
<gene>
    <name evidence="2" type="ORF">H6P81_005170</name>
</gene>
<organism evidence="2 3">
    <name type="scientific">Aristolochia fimbriata</name>
    <name type="common">White veined hardy Dutchman's pipe vine</name>
    <dbReference type="NCBI Taxonomy" id="158543"/>
    <lineage>
        <taxon>Eukaryota</taxon>
        <taxon>Viridiplantae</taxon>
        <taxon>Streptophyta</taxon>
        <taxon>Embryophyta</taxon>
        <taxon>Tracheophyta</taxon>
        <taxon>Spermatophyta</taxon>
        <taxon>Magnoliopsida</taxon>
        <taxon>Magnoliidae</taxon>
        <taxon>Piperales</taxon>
        <taxon>Aristolochiaceae</taxon>
        <taxon>Aristolochia</taxon>
    </lineage>
</organism>
<protein>
    <submittedName>
        <fullName evidence="2">Uncharacterized protein</fullName>
    </submittedName>
</protein>
<comment type="caution">
    <text evidence="2">The sequence shown here is derived from an EMBL/GenBank/DDBJ whole genome shotgun (WGS) entry which is preliminary data.</text>
</comment>
<keyword evidence="3" id="KW-1185">Reference proteome</keyword>
<accession>A0AAV7EX86</accession>
<reference evidence="2 3" key="1">
    <citation type="submission" date="2021-07" db="EMBL/GenBank/DDBJ databases">
        <title>The Aristolochia fimbriata genome: insights into angiosperm evolution, floral development and chemical biosynthesis.</title>
        <authorList>
            <person name="Jiao Y."/>
        </authorList>
    </citation>
    <scope>NUCLEOTIDE SEQUENCE [LARGE SCALE GENOMIC DNA]</scope>
    <source>
        <strain evidence="2">IBCAS-2021</strain>
        <tissue evidence="2">Leaf</tissue>
    </source>
</reference>
<feature type="region of interest" description="Disordered" evidence="1">
    <location>
        <begin position="62"/>
        <end position="82"/>
    </location>
</feature>
<evidence type="ECO:0000313" key="2">
    <source>
        <dbReference type="EMBL" id="KAG9452266.1"/>
    </source>
</evidence>
<evidence type="ECO:0000256" key="1">
    <source>
        <dbReference type="SAM" id="MobiDB-lite"/>
    </source>
</evidence>